<dbReference type="EMBL" id="GGEC01061546">
    <property type="protein sequence ID" value="MBX42030.1"/>
    <property type="molecule type" value="Transcribed_RNA"/>
</dbReference>
<name>A0A2P2NHZ3_RHIMU</name>
<proteinExistence type="predicted"/>
<protein>
    <submittedName>
        <fullName evidence="1">Uncharacterized protein</fullName>
    </submittedName>
</protein>
<organism evidence="1">
    <name type="scientific">Rhizophora mucronata</name>
    <name type="common">Asiatic mangrove</name>
    <dbReference type="NCBI Taxonomy" id="61149"/>
    <lineage>
        <taxon>Eukaryota</taxon>
        <taxon>Viridiplantae</taxon>
        <taxon>Streptophyta</taxon>
        <taxon>Embryophyta</taxon>
        <taxon>Tracheophyta</taxon>
        <taxon>Spermatophyta</taxon>
        <taxon>Magnoliopsida</taxon>
        <taxon>eudicotyledons</taxon>
        <taxon>Gunneridae</taxon>
        <taxon>Pentapetalae</taxon>
        <taxon>rosids</taxon>
        <taxon>fabids</taxon>
        <taxon>Malpighiales</taxon>
        <taxon>Rhizophoraceae</taxon>
        <taxon>Rhizophora</taxon>
    </lineage>
</organism>
<accession>A0A2P2NHZ3</accession>
<sequence>MNESGADGFFLMVKISYKMRVSHRLLPIMRKIFLWLATPCNMEEILAFCPFAT</sequence>
<evidence type="ECO:0000313" key="1">
    <source>
        <dbReference type="EMBL" id="MBX42030.1"/>
    </source>
</evidence>
<reference evidence="1" key="1">
    <citation type="submission" date="2018-02" db="EMBL/GenBank/DDBJ databases">
        <title>Rhizophora mucronata_Transcriptome.</title>
        <authorList>
            <person name="Meera S.P."/>
            <person name="Sreeshan A."/>
            <person name="Augustine A."/>
        </authorList>
    </citation>
    <scope>NUCLEOTIDE SEQUENCE</scope>
    <source>
        <tissue evidence="1">Leaf</tissue>
    </source>
</reference>
<dbReference type="AlphaFoldDB" id="A0A2P2NHZ3"/>